<evidence type="ECO:0000256" key="3">
    <source>
        <dbReference type="ARBA" id="ARBA00022692"/>
    </source>
</evidence>
<dbReference type="Gene3D" id="6.10.110.10">
    <property type="match status" value="1"/>
</dbReference>
<gene>
    <name evidence="7" type="ORF">PROQFM164_S02g002908</name>
</gene>
<dbReference type="Pfam" id="PF06140">
    <property type="entry name" value="Ifi-6-16"/>
    <property type="match status" value="1"/>
</dbReference>
<feature type="transmembrane region" description="Helical" evidence="6">
    <location>
        <begin position="45"/>
        <end position="70"/>
    </location>
</feature>
<dbReference type="OrthoDB" id="440424at2759"/>
<dbReference type="Proteomes" id="UP000030686">
    <property type="component" value="Unassembled WGS sequence"/>
</dbReference>
<dbReference type="AlphaFoldDB" id="W6QTC1"/>
<organism evidence="7 8">
    <name type="scientific">Penicillium roqueforti (strain FM164)</name>
    <dbReference type="NCBI Taxonomy" id="1365484"/>
    <lineage>
        <taxon>Eukaryota</taxon>
        <taxon>Fungi</taxon>
        <taxon>Dikarya</taxon>
        <taxon>Ascomycota</taxon>
        <taxon>Pezizomycotina</taxon>
        <taxon>Eurotiomycetes</taxon>
        <taxon>Eurotiomycetidae</taxon>
        <taxon>Eurotiales</taxon>
        <taxon>Aspergillaceae</taxon>
        <taxon>Penicillium</taxon>
    </lineage>
</organism>
<evidence type="ECO:0000256" key="1">
    <source>
        <dbReference type="ARBA" id="ARBA00004141"/>
    </source>
</evidence>
<reference evidence="7" key="1">
    <citation type="journal article" date="2014" name="Nat. Commun.">
        <title>Multiple recent horizontal transfers of a large genomic region in cheese making fungi.</title>
        <authorList>
            <person name="Cheeseman K."/>
            <person name="Ropars J."/>
            <person name="Renault P."/>
            <person name="Dupont J."/>
            <person name="Gouzy J."/>
            <person name="Branca A."/>
            <person name="Abraham A.L."/>
            <person name="Ceppi M."/>
            <person name="Conseiller E."/>
            <person name="Debuchy R."/>
            <person name="Malagnac F."/>
            <person name="Goarin A."/>
            <person name="Silar P."/>
            <person name="Lacoste S."/>
            <person name="Sallet E."/>
            <person name="Bensimon A."/>
            <person name="Giraud T."/>
            <person name="Brygoo Y."/>
        </authorList>
    </citation>
    <scope>NUCLEOTIDE SEQUENCE [LARGE SCALE GENOMIC DNA]</scope>
    <source>
        <strain evidence="7">FM164</strain>
    </source>
</reference>
<dbReference type="EMBL" id="HG792016">
    <property type="protein sequence ID" value="CDM32757.1"/>
    <property type="molecule type" value="Genomic_DNA"/>
</dbReference>
<dbReference type="GO" id="GO:0016020">
    <property type="term" value="C:membrane"/>
    <property type="evidence" value="ECO:0007669"/>
    <property type="project" value="UniProtKB-SubCell"/>
</dbReference>
<evidence type="ECO:0000256" key="5">
    <source>
        <dbReference type="ARBA" id="ARBA00023136"/>
    </source>
</evidence>
<proteinExistence type="inferred from homology"/>
<accession>W6QTC1</accession>
<dbReference type="InterPro" id="IPR038213">
    <property type="entry name" value="IFI6/IFI27-like_sf"/>
</dbReference>
<evidence type="ECO:0000256" key="4">
    <source>
        <dbReference type="ARBA" id="ARBA00022989"/>
    </source>
</evidence>
<feature type="transmembrane region" description="Helical" evidence="6">
    <location>
        <begin position="142"/>
        <end position="163"/>
    </location>
</feature>
<keyword evidence="8" id="KW-1185">Reference proteome</keyword>
<protein>
    <submittedName>
        <fullName evidence="7">Genomic scaffold, ProqFM164S02</fullName>
    </submittedName>
</protein>
<keyword evidence="5 6" id="KW-0472">Membrane</keyword>
<name>W6QTC1_PENRF</name>
<keyword evidence="3 6" id="KW-0812">Transmembrane</keyword>
<dbReference type="InterPro" id="IPR009311">
    <property type="entry name" value="IFI6/IFI27-like"/>
</dbReference>
<sequence length="169" mass="16609">MTFRNVSPGDVISGGARINPILATCAVVGTTGTVVLAAPGLATALIISSIGFTVGGIQAGSAAAAVYSWIGNIAAGSAMSVGQSAGTGGSGLIIVNGAVQLGGTAMTVGSASVANGLRGSFFVTTVFLVSLRLLQEDRNARICYGCIQVVLSLAIDFFAGSIASSAHRS</sequence>
<keyword evidence="4 6" id="KW-1133">Transmembrane helix</keyword>
<comment type="subcellular location">
    <subcellularLocation>
        <location evidence="1">Membrane</location>
        <topology evidence="1">Multi-pass membrane protein</topology>
    </subcellularLocation>
</comment>
<comment type="similarity">
    <text evidence="2">Belongs to the IFI6/IFI27 family.</text>
</comment>
<evidence type="ECO:0000313" key="8">
    <source>
        <dbReference type="Proteomes" id="UP000030686"/>
    </source>
</evidence>
<evidence type="ECO:0000256" key="2">
    <source>
        <dbReference type="ARBA" id="ARBA00007262"/>
    </source>
</evidence>
<feature type="transmembrane region" description="Helical" evidence="6">
    <location>
        <begin position="20"/>
        <end position="38"/>
    </location>
</feature>
<evidence type="ECO:0000256" key="6">
    <source>
        <dbReference type="SAM" id="Phobius"/>
    </source>
</evidence>
<evidence type="ECO:0000313" key="7">
    <source>
        <dbReference type="EMBL" id="CDM32757.1"/>
    </source>
</evidence>